<evidence type="ECO:0000256" key="7">
    <source>
        <dbReference type="ARBA" id="ARBA00022792"/>
    </source>
</evidence>
<evidence type="ECO:0000256" key="1">
    <source>
        <dbReference type="ARBA" id="ARBA00004434"/>
    </source>
</evidence>
<dbReference type="CDD" id="cd06090">
    <property type="entry name" value="KOW_RPL27"/>
    <property type="match status" value="1"/>
</dbReference>
<feature type="domain" description="EF-hand" evidence="18">
    <location>
        <begin position="633"/>
        <end position="668"/>
    </location>
</feature>
<dbReference type="STRING" id="135208.A0A4Y9ZL74"/>
<keyword evidence="10 14" id="KW-0496">Mitochondrion</keyword>
<evidence type="ECO:0000256" key="11">
    <source>
        <dbReference type="ARBA" id="ARBA00023136"/>
    </source>
</evidence>
<keyword evidence="12" id="KW-0687">Ribonucleoprotein</keyword>
<keyword evidence="6 17" id="KW-0812">Transmembrane</keyword>
<comment type="subcellular location">
    <subcellularLocation>
        <location evidence="1">Mitochondrion inner membrane</location>
        <topology evidence="1">Single-pass membrane protein</topology>
    </subcellularLocation>
</comment>
<evidence type="ECO:0000256" key="14">
    <source>
        <dbReference type="PROSITE-ProRule" id="PRU01094"/>
    </source>
</evidence>
<dbReference type="Gene3D" id="2.30.30.770">
    <property type="match status" value="1"/>
</dbReference>
<feature type="coiled-coil region" evidence="15">
    <location>
        <begin position="552"/>
        <end position="601"/>
    </location>
</feature>
<dbReference type="Gene3D" id="1.10.238.10">
    <property type="entry name" value="EF-hand"/>
    <property type="match status" value="1"/>
</dbReference>
<dbReference type="Pfam" id="PF01777">
    <property type="entry name" value="Ribosomal_L27e"/>
    <property type="match status" value="1"/>
</dbReference>
<feature type="domain" description="Letm1 RBD" evidence="19">
    <location>
        <begin position="272"/>
        <end position="481"/>
    </location>
</feature>
<keyword evidence="8" id="KW-0689">Ribosomal protein</keyword>
<dbReference type="AlphaFoldDB" id="A0A4Y9ZL74"/>
<evidence type="ECO:0000256" key="13">
    <source>
        <dbReference type="ARBA" id="ARBA00031360"/>
    </source>
</evidence>
<evidence type="ECO:0000256" key="8">
    <source>
        <dbReference type="ARBA" id="ARBA00022980"/>
    </source>
</evidence>
<dbReference type="InterPro" id="IPR044202">
    <property type="entry name" value="LETM1/MDM38-like"/>
</dbReference>
<feature type="region of interest" description="Disordered" evidence="16">
    <location>
        <begin position="479"/>
        <end position="527"/>
    </location>
</feature>
<dbReference type="GO" id="GO:0015297">
    <property type="term" value="F:antiporter activity"/>
    <property type="evidence" value="ECO:0007669"/>
    <property type="project" value="UniProtKB-KW"/>
</dbReference>
<keyword evidence="5" id="KW-0050">Antiport</keyword>
<dbReference type="GO" id="GO:0005840">
    <property type="term" value="C:ribosome"/>
    <property type="evidence" value="ECO:0007669"/>
    <property type="project" value="UniProtKB-KW"/>
</dbReference>
<evidence type="ECO:0000256" key="10">
    <source>
        <dbReference type="ARBA" id="ARBA00023128"/>
    </source>
</evidence>
<evidence type="ECO:0000256" key="15">
    <source>
        <dbReference type="SAM" id="Coils"/>
    </source>
</evidence>
<dbReference type="GO" id="GO:0003735">
    <property type="term" value="F:structural constituent of ribosome"/>
    <property type="evidence" value="ECO:0007669"/>
    <property type="project" value="InterPro"/>
</dbReference>
<dbReference type="InterPro" id="IPR033122">
    <property type="entry name" value="LETM1-like_RBD"/>
</dbReference>
<gene>
    <name evidence="20" type="ORF">EWM64_g9310</name>
</gene>
<evidence type="ECO:0000259" key="19">
    <source>
        <dbReference type="PROSITE" id="PS51758"/>
    </source>
</evidence>
<dbReference type="Pfam" id="PF07766">
    <property type="entry name" value="LETM1_RBD"/>
    <property type="match status" value="1"/>
</dbReference>
<evidence type="ECO:0000256" key="5">
    <source>
        <dbReference type="ARBA" id="ARBA00022449"/>
    </source>
</evidence>
<dbReference type="InterPro" id="IPR008991">
    <property type="entry name" value="Translation_prot_SH3-like_sf"/>
</dbReference>
<evidence type="ECO:0000256" key="4">
    <source>
        <dbReference type="ARBA" id="ARBA00020557"/>
    </source>
</evidence>
<keyword evidence="9 17" id="KW-1133">Transmembrane helix</keyword>
<comment type="similarity">
    <text evidence="3">Belongs to the LETM1 family.</text>
</comment>
<organism evidence="20 21">
    <name type="scientific">Hericium alpestre</name>
    <dbReference type="NCBI Taxonomy" id="135208"/>
    <lineage>
        <taxon>Eukaryota</taxon>
        <taxon>Fungi</taxon>
        <taxon>Dikarya</taxon>
        <taxon>Basidiomycota</taxon>
        <taxon>Agaricomycotina</taxon>
        <taxon>Agaricomycetes</taxon>
        <taxon>Russulales</taxon>
        <taxon>Hericiaceae</taxon>
        <taxon>Hericium</taxon>
    </lineage>
</organism>
<dbReference type="InterPro" id="IPR002048">
    <property type="entry name" value="EF_hand_dom"/>
</dbReference>
<dbReference type="Proteomes" id="UP000298061">
    <property type="component" value="Unassembled WGS sequence"/>
</dbReference>
<keyword evidence="15" id="KW-0175">Coiled coil</keyword>
<dbReference type="FunFam" id="2.30.30.770:FF:000001">
    <property type="entry name" value="60S ribosomal protein L27"/>
    <property type="match status" value="1"/>
</dbReference>
<comment type="similarity">
    <text evidence="2">Belongs to the eukaryotic ribosomal protein eL27 family.</text>
</comment>
<dbReference type="PROSITE" id="PS50222">
    <property type="entry name" value="EF_HAND_2"/>
    <property type="match status" value="1"/>
</dbReference>
<keyword evidence="11 17" id="KW-0472">Membrane</keyword>
<dbReference type="GO" id="GO:0005743">
    <property type="term" value="C:mitochondrial inner membrane"/>
    <property type="evidence" value="ECO:0007669"/>
    <property type="project" value="UniProtKB-SubCell"/>
</dbReference>
<evidence type="ECO:0000256" key="16">
    <source>
        <dbReference type="SAM" id="MobiDB-lite"/>
    </source>
</evidence>
<accession>A0A4Y9ZL74</accession>
<evidence type="ECO:0000256" key="12">
    <source>
        <dbReference type="ARBA" id="ARBA00023274"/>
    </source>
</evidence>
<dbReference type="PANTHER" id="PTHR14009">
    <property type="entry name" value="LEUCINE ZIPPER-EF-HAND CONTAINING TRANSMEMBRANE PROTEIN"/>
    <property type="match status" value="1"/>
</dbReference>
<feature type="compositionally biased region" description="Basic and acidic residues" evidence="16">
    <location>
        <begin position="490"/>
        <end position="511"/>
    </location>
</feature>
<dbReference type="SUPFAM" id="SSF47473">
    <property type="entry name" value="EF-hand"/>
    <property type="match status" value="1"/>
</dbReference>
<dbReference type="GO" id="GO:1990904">
    <property type="term" value="C:ribonucleoprotein complex"/>
    <property type="evidence" value="ECO:0007669"/>
    <property type="project" value="UniProtKB-KW"/>
</dbReference>
<reference evidence="20 21" key="1">
    <citation type="submission" date="2019-02" db="EMBL/GenBank/DDBJ databases">
        <title>Genome sequencing of the rare red list fungi Hericium alpestre (H. flagellum).</title>
        <authorList>
            <person name="Buettner E."/>
            <person name="Kellner H."/>
        </authorList>
    </citation>
    <scope>NUCLEOTIDE SEQUENCE [LARGE SCALE GENOMIC DNA]</scope>
    <source>
        <strain evidence="20 21">DSM 108284</strain>
    </source>
</reference>
<dbReference type="OrthoDB" id="275278at2759"/>
<dbReference type="InterPro" id="IPR038655">
    <property type="entry name" value="Ribosomal_eL27_sf"/>
</dbReference>
<dbReference type="SUPFAM" id="SSF50104">
    <property type="entry name" value="Translation proteins SH3-like domain"/>
    <property type="match status" value="1"/>
</dbReference>
<evidence type="ECO:0000256" key="17">
    <source>
        <dbReference type="SAM" id="Phobius"/>
    </source>
</evidence>
<evidence type="ECO:0000313" key="21">
    <source>
        <dbReference type="Proteomes" id="UP000298061"/>
    </source>
</evidence>
<evidence type="ECO:0000256" key="3">
    <source>
        <dbReference type="ARBA" id="ARBA00009584"/>
    </source>
</evidence>
<dbReference type="EMBL" id="SFCI01001927">
    <property type="protein sequence ID" value="TFY74703.1"/>
    <property type="molecule type" value="Genomic_DNA"/>
</dbReference>
<dbReference type="GO" id="GO:0043022">
    <property type="term" value="F:ribosome binding"/>
    <property type="evidence" value="ECO:0007669"/>
    <property type="project" value="InterPro"/>
</dbReference>
<feature type="transmembrane region" description="Helical" evidence="17">
    <location>
        <begin position="226"/>
        <end position="249"/>
    </location>
</feature>
<dbReference type="PANTHER" id="PTHR14009:SF1">
    <property type="entry name" value="MITOCHONDRIAL PROTON_CALCIUM EXCHANGER PROTEIN"/>
    <property type="match status" value="1"/>
</dbReference>
<sequence>MTTIHRTDKQAPVAALLLSLKMVKIYKPGKVAIVLQGRQAGKKVVVIKQLDEGTKERPYPHAIVAGIERYPLKVTKRMGAKKLAKRSKVKPFIKVINYSHLFPTRYSVELEGLKGTVASETFKEPSQREDSKKAVKKLLEERYTSGKNKWFFQPLRPPAPKDDTPTEPVLRRAWKKVKHEANHYWDGTKLLAKEVRISARLQWKILHGESLTRRERRQLRRTTQDLLRLIPFAVFIIVPFMEFLLPVALKLFPNMLPSTFEDKFAAEEKARKLLRVRLEMAKFLQETLRESGLKANAHIVGSDAFKEFFRKVRSTGEKPSAEDVINVAKLFDDDLTLDNLSRPQLVSMSRYMGLNAFGTDNFLRGAIRGRLRQLRRRVCLAGIRTLSVSPARLREEMRGWIELHLHNRVSGVLLILGRAFGFDTVPREGDGPNATIKSLEYVLSGLPDNLLNEAELEVDSEKASYRQKLDVLQQQEELIEDEEEQEQKEEDARRAKREAEERSKREEEVRTAESLLPDSELHPVEEDGARMTPEQLQELGEALSILSAKSSVMKERDELRALMEENSQAGEDDKSPSAALVKRIRSMLEKIDKQLQEYDARVGSSLQMISCDPQGRISAADLAKALAVIKHRPDQDVVQNVIDKLDVDKDGYVELEHVLGLAREEGLGIVVDNEAQNIIGQGQEIKASKPPRKEDIVQE</sequence>
<keyword evidence="5" id="KW-0813">Transport</keyword>
<evidence type="ECO:0000313" key="20">
    <source>
        <dbReference type="EMBL" id="TFY74703.1"/>
    </source>
</evidence>
<dbReference type="GO" id="GO:0006412">
    <property type="term" value="P:translation"/>
    <property type="evidence" value="ECO:0007669"/>
    <property type="project" value="InterPro"/>
</dbReference>
<evidence type="ECO:0000256" key="9">
    <source>
        <dbReference type="ARBA" id="ARBA00022989"/>
    </source>
</evidence>
<dbReference type="InterPro" id="IPR041991">
    <property type="entry name" value="Ribosomal_eL27_KOW"/>
</dbReference>
<evidence type="ECO:0000259" key="18">
    <source>
        <dbReference type="PROSITE" id="PS50222"/>
    </source>
</evidence>
<keyword evidence="21" id="KW-1185">Reference proteome</keyword>
<evidence type="ECO:0000256" key="6">
    <source>
        <dbReference type="ARBA" id="ARBA00022692"/>
    </source>
</evidence>
<feature type="compositionally biased region" description="Acidic residues" evidence="16">
    <location>
        <begin position="479"/>
        <end position="489"/>
    </location>
</feature>
<dbReference type="InterPro" id="IPR001141">
    <property type="entry name" value="Ribosomal_eL27"/>
</dbReference>
<proteinExistence type="inferred from homology"/>
<keyword evidence="7" id="KW-0999">Mitochondrion inner membrane</keyword>
<protein>
    <recommendedName>
        <fullName evidence="4">Mitochondrial proton/calcium exchanger protein</fullName>
    </recommendedName>
    <alternativeName>
        <fullName evidence="13">Leucine zipper-EF-hand-containing transmembrane protein 1</fullName>
    </alternativeName>
</protein>
<name>A0A4Y9ZL74_9AGAM</name>
<dbReference type="GO" id="GO:0030003">
    <property type="term" value="P:intracellular monoatomic cation homeostasis"/>
    <property type="evidence" value="ECO:0007669"/>
    <property type="project" value="TreeGrafter"/>
</dbReference>
<dbReference type="GO" id="GO:0005509">
    <property type="term" value="F:calcium ion binding"/>
    <property type="evidence" value="ECO:0007669"/>
    <property type="project" value="InterPro"/>
</dbReference>
<evidence type="ECO:0000256" key="2">
    <source>
        <dbReference type="ARBA" id="ARBA00009124"/>
    </source>
</evidence>
<dbReference type="InterPro" id="IPR011992">
    <property type="entry name" value="EF-hand-dom_pair"/>
</dbReference>
<dbReference type="PROSITE" id="PS51758">
    <property type="entry name" value="LETM1_RBD"/>
    <property type="match status" value="1"/>
</dbReference>
<comment type="caution">
    <text evidence="20">The sequence shown here is derived from an EMBL/GenBank/DDBJ whole genome shotgun (WGS) entry which is preliminary data.</text>
</comment>